<keyword evidence="3 5" id="KW-0949">S-adenosyl-L-methionine</keyword>
<evidence type="ECO:0000256" key="2">
    <source>
        <dbReference type="ARBA" id="ARBA00022679"/>
    </source>
</evidence>
<dbReference type="InterPro" id="IPR001678">
    <property type="entry name" value="MeTrfase_RsmB-F_NOP2_dom"/>
</dbReference>
<gene>
    <name evidence="7" type="ORF">ATO11_05630</name>
</gene>
<comment type="similarity">
    <text evidence="5">Belongs to the class I-like SAM-binding methyltransferase superfamily. RsmB/NOP family.</text>
</comment>
<dbReference type="GO" id="GO:0006355">
    <property type="term" value="P:regulation of DNA-templated transcription"/>
    <property type="evidence" value="ECO:0007669"/>
    <property type="project" value="InterPro"/>
</dbReference>
<evidence type="ECO:0000313" key="8">
    <source>
        <dbReference type="Proteomes" id="UP000036938"/>
    </source>
</evidence>
<name>A0A0L1JSY3_9RHOB</name>
<feature type="binding site" evidence="5">
    <location>
        <begin position="233"/>
        <end position="239"/>
    </location>
    <ligand>
        <name>S-adenosyl-L-methionine</name>
        <dbReference type="ChEBI" id="CHEBI:59789"/>
    </ligand>
</feature>
<keyword evidence="4 5" id="KW-0694">RNA-binding</keyword>
<evidence type="ECO:0000256" key="3">
    <source>
        <dbReference type="ARBA" id="ARBA00022691"/>
    </source>
</evidence>
<keyword evidence="8" id="KW-1185">Reference proteome</keyword>
<dbReference type="GO" id="GO:0003723">
    <property type="term" value="F:RNA binding"/>
    <property type="evidence" value="ECO:0007669"/>
    <property type="project" value="UniProtKB-UniRule"/>
</dbReference>
<accession>A0A0L1JSY3</accession>
<dbReference type="PATRIC" id="fig|1317121.7.peg.1506"/>
<comment type="caution">
    <text evidence="7">The sequence shown here is derived from an EMBL/GenBank/DDBJ whole genome shotgun (WGS) entry which is preliminary data.</text>
</comment>
<dbReference type="Pfam" id="PF01029">
    <property type="entry name" value="NusB"/>
    <property type="match status" value="1"/>
</dbReference>
<dbReference type="InterPro" id="IPR023267">
    <property type="entry name" value="RCMT"/>
</dbReference>
<evidence type="ECO:0000313" key="7">
    <source>
        <dbReference type="EMBL" id="KNG94860.1"/>
    </source>
</evidence>
<dbReference type="InterPro" id="IPR006027">
    <property type="entry name" value="NusB_RsmB_TIM44"/>
</dbReference>
<keyword evidence="2 5" id="KW-0808">Transferase</keyword>
<dbReference type="PRINTS" id="PR02008">
    <property type="entry name" value="RCMTFAMILY"/>
</dbReference>
<evidence type="ECO:0000259" key="6">
    <source>
        <dbReference type="PROSITE" id="PS51686"/>
    </source>
</evidence>
<dbReference type="InterPro" id="IPR035926">
    <property type="entry name" value="NusB-like_sf"/>
</dbReference>
<feature type="domain" description="SAM-dependent MTase RsmB/NOP-type" evidence="6">
    <location>
        <begin position="128"/>
        <end position="415"/>
    </location>
</feature>
<dbReference type="PROSITE" id="PS51686">
    <property type="entry name" value="SAM_MT_RSMB_NOP"/>
    <property type="match status" value="1"/>
</dbReference>
<dbReference type="GO" id="GO:0008173">
    <property type="term" value="F:RNA methyltransferase activity"/>
    <property type="evidence" value="ECO:0007669"/>
    <property type="project" value="InterPro"/>
</dbReference>
<dbReference type="AlphaFoldDB" id="A0A0L1JSY3"/>
<dbReference type="GO" id="GO:0001510">
    <property type="term" value="P:RNA methylation"/>
    <property type="evidence" value="ECO:0007669"/>
    <property type="project" value="InterPro"/>
</dbReference>
<feature type="binding site" evidence="5">
    <location>
        <position position="254"/>
    </location>
    <ligand>
        <name>S-adenosyl-L-methionine</name>
        <dbReference type="ChEBI" id="CHEBI:59789"/>
    </ligand>
</feature>
<dbReference type="InterPro" id="IPR049560">
    <property type="entry name" value="MeTrfase_RsmB-F_NOP2_cat"/>
</dbReference>
<evidence type="ECO:0000256" key="4">
    <source>
        <dbReference type="ARBA" id="ARBA00022884"/>
    </source>
</evidence>
<reference evidence="7 8" key="1">
    <citation type="journal article" date="2015" name="Int. J. Syst. Evol. Microbiol.">
        <title>Aestuariivita atlantica sp. nov., isolated from deep sea sediment of the Atlantic Ocean.</title>
        <authorList>
            <person name="Li G."/>
            <person name="Lai Q."/>
            <person name="Du Y."/>
            <person name="Liu X."/>
            <person name="Sun F."/>
            <person name="Shao Z."/>
        </authorList>
    </citation>
    <scope>NUCLEOTIDE SEQUENCE [LARGE SCALE GENOMIC DNA]</scope>
    <source>
        <strain evidence="7 8">22II-S11-z3</strain>
    </source>
</reference>
<sequence>MAQITPARRAASHLLWQVLGEGRLLSEVEGDSRLAPPDRARALRLATGTLRGLPRADHVLNPYLRKPPVPRVMAILRLGAFELCTGGDAHGVVNDCVAIAALHKKSAPMKGLVNAVLRKVAAEGPAAWEAAPTPRMPDWLRGPLLAAWGRDAVRTMEAVQAEPPPVDITPKAGAGVLPEGELLPTGSIRLAAPGQISALPGYEEGTWWVQDAAAALPARILGAKPGEAVLDMCAAPGGKTLQLADAGAEVTALDISERRMARVEENLARTGLTARCVIGDALEHEGSYDAILLDAPCSATGTMRRHPDLPYAKDGSEFMGLFELQARMIDRAVDLLKPGGRMVFCTCSLLPDEGEVQIEEALARHPVLRPDPAALDQPGIEEAWRTDACGLRLRPDHWAGRGGIDGFFIAAVKKAAG</sequence>
<dbReference type="PANTHER" id="PTHR22807">
    <property type="entry name" value="NOP2 YEAST -RELATED NOL1/NOP2/FMU SUN DOMAIN-CONTAINING"/>
    <property type="match status" value="1"/>
</dbReference>
<dbReference type="Gene3D" id="3.40.50.150">
    <property type="entry name" value="Vaccinia Virus protein VP39"/>
    <property type="match status" value="1"/>
</dbReference>
<evidence type="ECO:0000256" key="5">
    <source>
        <dbReference type="PROSITE-ProRule" id="PRU01023"/>
    </source>
</evidence>
<evidence type="ECO:0000256" key="1">
    <source>
        <dbReference type="ARBA" id="ARBA00022603"/>
    </source>
</evidence>
<comment type="caution">
    <text evidence="5">Lacks conserved residue(s) required for the propagation of feature annotation.</text>
</comment>
<dbReference type="InterPro" id="IPR029063">
    <property type="entry name" value="SAM-dependent_MTases_sf"/>
</dbReference>
<dbReference type="SUPFAM" id="SSF48013">
    <property type="entry name" value="NusB-like"/>
    <property type="match status" value="1"/>
</dbReference>
<keyword evidence="1 5" id="KW-0489">Methyltransferase</keyword>
<organism evidence="7 8">
    <name type="scientific">Pseudaestuariivita atlantica</name>
    <dbReference type="NCBI Taxonomy" id="1317121"/>
    <lineage>
        <taxon>Bacteria</taxon>
        <taxon>Pseudomonadati</taxon>
        <taxon>Pseudomonadota</taxon>
        <taxon>Alphaproteobacteria</taxon>
        <taxon>Rhodobacterales</taxon>
        <taxon>Paracoccaceae</taxon>
        <taxon>Pseudaestuariivita</taxon>
    </lineage>
</organism>
<dbReference type="CDD" id="cd02440">
    <property type="entry name" value="AdoMet_MTases"/>
    <property type="match status" value="1"/>
</dbReference>
<dbReference type="RefSeq" id="WP_050529847.1">
    <property type="nucleotide sequence ID" value="NZ_AQQZ01000002.1"/>
</dbReference>
<protein>
    <submittedName>
        <fullName evidence="7">16S rRNA methyltransferase</fullName>
    </submittedName>
</protein>
<feature type="binding site" evidence="5">
    <location>
        <position position="294"/>
    </location>
    <ligand>
        <name>S-adenosyl-L-methionine</name>
        <dbReference type="ChEBI" id="CHEBI:59789"/>
    </ligand>
</feature>
<feature type="active site" description="Nucleophile" evidence="5">
    <location>
        <position position="347"/>
    </location>
</feature>
<dbReference type="STRING" id="1317121.ATO11_05630"/>
<dbReference type="Gene3D" id="1.10.940.10">
    <property type="entry name" value="NusB-like"/>
    <property type="match status" value="1"/>
</dbReference>
<dbReference type="SUPFAM" id="SSF53335">
    <property type="entry name" value="S-adenosyl-L-methionine-dependent methyltransferases"/>
    <property type="match status" value="1"/>
</dbReference>
<dbReference type="EMBL" id="AQQZ01000002">
    <property type="protein sequence ID" value="KNG94860.1"/>
    <property type="molecule type" value="Genomic_DNA"/>
</dbReference>
<dbReference type="OrthoDB" id="9810297at2"/>
<dbReference type="Pfam" id="PF01189">
    <property type="entry name" value="Methyltr_RsmB-F"/>
    <property type="match status" value="1"/>
</dbReference>
<proteinExistence type="inferred from homology"/>
<dbReference type="PANTHER" id="PTHR22807:SF61">
    <property type="entry name" value="NOL1_NOP2_SUN FAMILY PROTEIN _ ANTITERMINATION NUSB DOMAIN-CONTAINING PROTEIN"/>
    <property type="match status" value="1"/>
</dbReference>
<dbReference type="Proteomes" id="UP000036938">
    <property type="component" value="Unassembled WGS sequence"/>
</dbReference>